<sequence>MKTRIDGLVYYPWREPEHIFSCLQAGKREAGGTGTVVKKQSVLASWVGGNDLKAVEGGEVGPILSTLNRVGFDSVELLCSYPAEIVEPYLDWLRQQVDVSIAAHYVSLSSPVHFGEIYQAASQQLKRLSISSNKLSILLSPGTPAMQAVWILLGKTRYPATFYQSSLEQGVQQVEVPFEIAAEYVPAADTISTDKLVQLAGLDAPVDAAFDSIVTQSERMLALKAQAQILAAKQIPVLIYGETGTGKELFARAIHNAGPRSAAPFVAVNCGAIVPELIDSTLFGHKKGAFTGAITDRPGVFQQAHGGTLFLDEFGELTPDVQVRLLRVLQEGTFTPVGSSQELKVDVRLIAATHRNLMQEVARGRFREDLFYRIAVGVLHLPPLREREGDLLLLSEKLLAGIASQDASLGDKKISAEAKNLILQHPWRGNVRELQSTLLRAALWCSGNLIAAHDIEQALFKLPHAQADVLAMNVAQGVDLQKIIAEVAGHYLRKALALTGNNKTRAASLLGLKSQQTLSNWMEKYGIE</sequence>
<dbReference type="Gene3D" id="3.40.50.300">
    <property type="entry name" value="P-loop containing nucleotide triphosphate hydrolases"/>
    <property type="match status" value="1"/>
</dbReference>
<keyword evidence="1" id="KW-0547">Nucleotide-binding</keyword>
<protein>
    <submittedName>
        <fullName evidence="4">Sigma-54 dependent transcriptional regulator</fullName>
    </submittedName>
</protein>
<dbReference type="SUPFAM" id="SSF46689">
    <property type="entry name" value="Homeodomain-like"/>
    <property type="match status" value="1"/>
</dbReference>
<proteinExistence type="predicted"/>
<dbReference type="InterPro" id="IPR003593">
    <property type="entry name" value="AAA+_ATPase"/>
</dbReference>
<gene>
    <name evidence="4" type="ORF">OMP44_13840</name>
</gene>
<dbReference type="InterPro" id="IPR058031">
    <property type="entry name" value="AAA_lid_NorR"/>
</dbReference>
<dbReference type="Proteomes" id="UP001157461">
    <property type="component" value="Unassembled WGS sequence"/>
</dbReference>
<dbReference type="SUPFAM" id="SSF52540">
    <property type="entry name" value="P-loop containing nucleoside triphosphate hydrolases"/>
    <property type="match status" value="1"/>
</dbReference>
<dbReference type="CDD" id="cd00009">
    <property type="entry name" value="AAA"/>
    <property type="match status" value="1"/>
</dbReference>
<evidence type="ECO:0000259" key="3">
    <source>
        <dbReference type="PROSITE" id="PS50045"/>
    </source>
</evidence>
<evidence type="ECO:0000256" key="1">
    <source>
        <dbReference type="ARBA" id="ARBA00022741"/>
    </source>
</evidence>
<reference evidence="4 5" key="1">
    <citation type="submission" date="2022-10" db="EMBL/GenBank/DDBJ databases">
        <title>A novel Pseudomonas species, isolated from Passiflora incarnata leaves.</title>
        <authorList>
            <person name="Cueva-Yesquen L.G."/>
            <person name="Fantinatti-Garboggini F."/>
        </authorList>
    </citation>
    <scope>NUCLEOTIDE SEQUENCE [LARGE SCALE GENOMIC DNA]</scope>
    <source>
        <strain evidence="4 5">CBMAI 2609</strain>
    </source>
</reference>
<dbReference type="SMART" id="SM00382">
    <property type="entry name" value="AAA"/>
    <property type="match status" value="1"/>
</dbReference>
<keyword evidence="5" id="KW-1185">Reference proteome</keyword>
<evidence type="ECO:0000313" key="4">
    <source>
        <dbReference type="EMBL" id="MDH4763982.1"/>
    </source>
</evidence>
<dbReference type="InterPro" id="IPR009057">
    <property type="entry name" value="Homeodomain-like_sf"/>
</dbReference>
<dbReference type="Gene3D" id="1.10.8.60">
    <property type="match status" value="1"/>
</dbReference>
<dbReference type="InterPro" id="IPR002078">
    <property type="entry name" value="Sigma_54_int"/>
</dbReference>
<accession>A0ABT6IHN2</accession>
<dbReference type="PROSITE" id="PS00675">
    <property type="entry name" value="SIGMA54_INTERACT_1"/>
    <property type="match status" value="1"/>
</dbReference>
<feature type="domain" description="Sigma-54 factor interaction" evidence="3">
    <location>
        <begin position="213"/>
        <end position="443"/>
    </location>
</feature>
<dbReference type="PROSITE" id="PS50045">
    <property type="entry name" value="SIGMA54_INTERACT_4"/>
    <property type="match status" value="1"/>
</dbReference>
<comment type="caution">
    <text evidence="4">The sequence shown here is derived from an EMBL/GenBank/DDBJ whole genome shotgun (WGS) entry which is preliminary data.</text>
</comment>
<dbReference type="RefSeq" id="WP_280308931.1">
    <property type="nucleotide sequence ID" value="NZ_JAPDIQ010000005.1"/>
</dbReference>
<name>A0ABT6IHN2_9PSED</name>
<dbReference type="EMBL" id="JAPDIQ010000005">
    <property type="protein sequence ID" value="MDH4763982.1"/>
    <property type="molecule type" value="Genomic_DNA"/>
</dbReference>
<dbReference type="Pfam" id="PF25601">
    <property type="entry name" value="AAA_lid_14"/>
    <property type="match status" value="1"/>
</dbReference>
<dbReference type="InterPro" id="IPR027417">
    <property type="entry name" value="P-loop_NTPase"/>
</dbReference>
<dbReference type="InterPro" id="IPR025662">
    <property type="entry name" value="Sigma_54_int_dom_ATP-bd_1"/>
</dbReference>
<evidence type="ECO:0000256" key="2">
    <source>
        <dbReference type="ARBA" id="ARBA00022840"/>
    </source>
</evidence>
<dbReference type="PANTHER" id="PTHR32071">
    <property type="entry name" value="TRANSCRIPTIONAL REGULATORY PROTEIN"/>
    <property type="match status" value="1"/>
</dbReference>
<keyword evidence="2" id="KW-0067">ATP-binding</keyword>
<organism evidence="4 5">
    <name type="scientific">Pseudomonas flavocrustae</name>
    <dbReference type="NCBI Taxonomy" id="2991719"/>
    <lineage>
        <taxon>Bacteria</taxon>
        <taxon>Pseudomonadati</taxon>
        <taxon>Pseudomonadota</taxon>
        <taxon>Gammaproteobacteria</taxon>
        <taxon>Pseudomonadales</taxon>
        <taxon>Pseudomonadaceae</taxon>
        <taxon>Pseudomonas</taxon>
    </lineage>
</organism>
<dbReference type="Pfam" id="PF00158">
    <property type="entry name" value="Sigma54_activat"/>
    <property type="match status" value="1"/>
</dbReference>
<dbReference type="Gene3D" id="1.10.10.60">
    <property type="entry name" value="Homeodomain-like"/>
    <property type="match status" value="1"/>
</dbReference>
<evidence type="ECO:0000313" key="5">
    <source>
        <dbReference type="Proteomes" id="UP001157461"/>
    </source>
</evidence>